<protein>
    <submittedName>
        <fullName evidence="2">Septum formation initiator family protein</fullName>
    </submittedName>
</protein>
<reference evidence="2" key="1">
    <citation type="submission" date="2020-10" db="EMBL/GenBank/DDBJ databases">
        <authorList>
            <person name="Gilroy R."/>
        </authorList>
    </citation>
    <scope>NUCLEOTIDE SEQUENCE</scope>
    <source>
        <strain evidence="2">CHK160-1198</strain>
    </source>
</reference>
<proteinExistence type="predicted"/>
<feature type="coiled-coil region" evidence="1">
    <location>
        <begin position="33"/>
        <end position="60"/>
    </location>
</feature>
<dbReference type="Pfam" id="PF04977">
    <property type="entry name" value="DivIC"/>
    <property type="match status" value="1"/>
</dbReference>
<sequence>MVRKKRGINGFKLLLMLVIACFLLALAYKEFGIYKLNQEMLKTQQKIEALEAEQKALSEERLRLDDPKYIEKLAREEHNMVGKDEVPLFIIEEEAPVEGKKPIEEGK</sequence>
<dbReference type="Proteomes" id="UP000824099">
    <property type="component" value="Unassembled WGS sequence"/>
</dbReference>
<comment type="caution">
    <text evidence="2">The sequence shown here is derived from an EMBL/GenBank/DDBJ whole genome shotgun (WGS) entry which is preliminary data.</text>
</comment>
<keyword evidence="1" id="KW-0175">Coiled coil</keyword>
<gene>
    <name evidence="2" type="ORF">IAB06_01995</name>
</gene>
<accession>A0A9D1SKQ6</accession>
<dbReference type="AlphaFoldDB" id="A0A9D1SKQ6"/>
<evidence type="ECO:0000313" key="2">
    <source>
        <dbReference type="EMBL" id="HIU63801.1"/>
    </source>
</evidence>
<dbReference type="EMBL" id="DVNI01000029">
    <property type="protein sequence ID" value="HIU63801.1"/>
    <property type="molecule type" value="Genomic_DNA"/>
</dbReference>
<reference evidence="2" key="2">
    <citation type="journal article" date="2021" name="PeerJ">
        <title>Extensive microbial diversity within the chicken gut microbiome revealed by metagenomics and culture.</title>
        <authorList>
            <person name="Gilroy R."/>
            <person name="Ravi A."/>
            <person name="Getino M."/>
            <person name="Pursley I."/>
            <person name="Horton D.L."/>
            <person name="Alikhan N.F."/>
            <person name="Baker D."/>
            <person name="Gharbi K."/>
            <person name="Hall N."/>
            <person name="Watson M."/>
            <person name="Adriaenssens E.M."/>
            <person name="Foster-Nyarko E."/>
            <person name="Jarju S."/>
            <person name="Secka A."/>
            <person name="Antonio M."/>
            <person name="Oren A."/>
            <person name="Chaudhuri R.R."/>
            <person name="La Ragione R."/>
            <person name="Hildebrand F."/>
            <person name="Pallen M.J."/>
        </authorList>
    </citation>
    <scope>NUCLEOTIDE SEQUENCE</scope>
    <source>
        <strain evidence="2">CHK160-1198</strain>
    </source>
</reference>
<organism evidence="2 3">
    <name type="scientific">Candidatus Avacidaminococcus intestinavium</name>
    <dbReference type="NCBI Taxonomy" id="2840684"/>
    <lineage>
        <taxon>Bacteria</taxon>
        <taxon>Bacillati</taxon>
        <taxon>Bacillota</taxon>
        <taxon>Negativicutes</taxon>
        <taxon>Acidaminococcales</taxon>
        <taxon>Acidaminococcaceae</taxon>
        <taxon>Acidaminococcaceae incertae sedis</taxon>
        <taxon>Candidatus Avacidaminococcus</taxon>
    </lineage>
</organism>
<name>A0A9D1SKQ6_9FIRM</name>
<evidence type="ECO:0000313" key="3">
    <source>
        <dbReference type="Proteomes" id="UP000824099"/>
    </source>
</evidence>
<evidence type="ECO:0000256" key="1">
    <source>
        <dbReference type="SAM" id="Coils"/>
    </source>
</evidence>
<dbReference type="InterPro" id="IPR007060">
    <property type="entry name" value="FtsL/DivIC"/>
</dbReference>